<keyword evidence="9" id="KW-0460">Magnesium</keyword>
<feature type="domain" description="Cyclic nucleotide-binding" evidence="14">
    <location>
        <begin position="254"/>
        <end position="353"/>
    </location>
</feature>
<dbReference type="Pfam" id="PF00069">
    <property type="entry name" value="Pkinase"/>
    <property type="match status" value="1"/>
</dbReference>
<name>A0AAE0BEV6_9CHLO</name>
<dbReference type="SMART" id="SM00220">
    <property type="entry name" value="S_TKc"/>
    <property type="match status" value="1"/>
</dbReference>
<dbReference type="AlphaFoldDB" id="A0AAE0BEV6"/>
<keyword evidence="10" id="KW-0142">cGMP-binding</keyword>
<evidence type="ECO:0000256" key="1">
    <source>
        <dbReference type="ARBA" id="ARBA00001946"/>
    </source>
</evidence>
<dbReference type="GO" id="GO:0004691">
    <property type="term" value="F:cAMP-dependent protein kinase activity"/>
    <property type="evidence" value="ECO:0007669"/>
    <property type="project" value="TreeGrafter"/>
</dbReference>
<keyword evidence="5" id="KW-0808">Transferase</keyword>
<evidence type="ECO:0000256" key="12">
    <source>
        <dbReference type="SAM" id="MobiDB-lite"/>
    </source>
</evidence>
<evidence type="ECO:0000256" key="3">
    <source>
        <dbReference type="ARBA" id="ARBA00022535"/>
    </source>
</evidence>
<dbReference type="InterPro" id="IPR000719">
    <property type="entry name" value="Prot_kinase_dom"/>
</dbReference>
<accession>A0AAE0BEV6</accession>
<evidence type="ECO:0000256" key="4">
    <source>
        <dbReference type="ARBA" id="ARBA00022553"/>
    </source>
</evidence>
<evidence type="ECO:0000256" key="2">
    <source>
        <dbReference type="ARBA" id="ARBA00022527"/>
    </source>
</evidence>
<dbReference type="EMBL" id="LGRX02035474">
    <property type="protein sequence ID" value="KAK3234735.1"/>
    <property type="molecule type" value="Genomic_DNA"/>
</dbReference>
<keyword evidence="4" id="KW-0597">Phosphoprotein</keyword>
<dbReference type="SUPFAM" id="SSF56112">
    <property type="entry name" value="Protein kinase-like (PK-like)"/>
    <property type="match status" value="1"/>
</dbReference>
<feature type="compositionally biased region" description="Low complexity" evidence="12">
    <location>
        <begin position="86"/>
        <end position="95"/>
    </location>
</feature>
<protein>
    <recommendedName>
        <fullName evidence="11">cGMP-dependent protein kinase</fullName>
    </recommendedName>
</protein>
<evidence type="ECO:0000259" key="14">
    <source>
        <dbReference type="PROSITE" id="PS50042"/>
    </source>
</evidence>
<evidence type="ECO:0000313" key="16">
    <source>
        <dbReference type="Proteomes" id="UP001190700"/>
    </source>
</evidence>
<keyword evidence="3" id="KW-0140">cGMP</keyword>
<dbReference type="SUPFAM" id="SSF51206">
    <property type="entry name" value="cAMP-binding domain-like"/>
    <property type="match status" value="2"/>
</dbReference>
<proteinExistence type="predicted"/>
<keyword evidence="8" id="KW-0067">ATP-binding</keyword>
<organism evidence="15 16">
    <name type="scientific">Cymbomonas tetramitiformis</name>
    <dbReference type="NCBI Taxonomy" id="36881"/>
    <lineage>
        <taxon>Eukaryota</taxon>
        <taxon>Viridiplantae</taxon>
        <taxon>Chlorophyta</taxon>
        <taxon>Pyramimonadophyceae</taxon>
        <taxon>Pyramimonadales</taxon>
        <taxon>Pyramimonadaceae</taxon>
        <taxon>Cymbomonas</taxon>
    </lineage>
</organism>
<evidence type="ECO:0000256" key="10">
    <source>
        <dbReference type="ARBA" id="ARBA00022992"/>
    </source>
</evidence>
<gene>
    <name evidence="15" type="ORF">CYMTET_55018</name>
</gene>
<dbReference type="Gene3D" id="3.30.200.20">
    <property type="entry name" value="Phosphorylase Kinase, domain 1"/>
    <property type="match status" value="1"/>
</dbReference>
<feature type="compositionally biased region" description="Basic and acidic residues" evidence="12">
    <location>
        <begin position="58"/>
        <end position="68"/>
    </location>
</feature>
<evidence type="ECO:0000256" key="8">
    <source>
        <dbReference type="ARBA" id="ARBA00022840"/>
    </source>
</evidence>
<comment type="cofactor">
    <cofactor evidence="1">
        <name>Mg(2+)</name>
        <dbReference type="ChEBI" id="CHEBI:18420"/>
    </cofactor>
</comment>
<dbReference type="InterPro" id="IPR018490">
    <property type="entry name" value="cNMP-bd_dom_sf"/>
</dbReference>
<comment type="caution">
    <text evidence="15">The sequence shown here is derived from an EMBL/GenBank/DDBJ whole genome shotgun (WGS) entry which is preliminary data.</text>
</comment>
<dbReference type="PROSITE" id="PS50042">
    <property type="entry name" value="CNMP_BINDING_3"/>
    <property type="match status" value="2"/>
</dbReference>
<evidence type="ECO:0000256" key="7">
    <source>
        <dbReference type="ARBA" id="ARBA00022777"/>
    </source>
</evidence>
<feature type="region of interest" description="Disordered" evidence="12">
    <location>
        <begin position="1"/>
        <end position="108"/>
    </location>
</feature>
<dbReference type="SMART" id="SM00100">
    <property type="entry name" value="cNMP"/>
    <property type="match status" value="2"/>
</dbReference>
<dbReference type="PROSITE" id="PS00108">
    <property type="entry name" value="PROTEIN_KINASE_ST"/>
    <property type="match status" value="1"/>
</dbReference>
<dbReference type="Proteomes" id="UP001190700">
    <property type="component" value="Unassembled WGS sequence"/>
</dbReference>
<dbReference type="GO" id="GO:0005524">
    <property type="term" value="F:ATP binding"/>
    <property type="evidence" value="ECO:0007669"/>
    <property type="project" value="UniProtKB-KW"/>
</dbReference>
<feature type="domain" description="Cyclic nucleotide-binding" evidence="14">
    <location>
        <begin position="127"/>
        <end position="251"/>
    </location>
</feature>
<evidence type="ECO:0000256" key="11">
    <source>
        <dbReference type="ARBA" id="ARBA00024113"/>
    </source>
</evidence>
<dbReference type="Gene3D" id="2.60.120.10">
    <property type="entry name" value="Jelly Rolls"/>
    <property type="match status" value="2"/>
</dbReference>
<evidence type="ECO:0000256" key="9">
    <source>
        <dbReference type="ARBA" id="ARBA00022842"/>
    </source>
</evidence>
<feature type="compositionally biased region" description="Polar residues" evidence="12">
    <location>
        <begin position="27"/>
        <end position="36"/>
    </location>
</feature>
<reference evidence="15 16" key="1">
    <citation type="journal article" date="2015" name="Genome Biol. Evol.">
        <title>Comparative Genomics of a Bacterivorous Green Alga Reveals Evolutionary Causalities and Consequences of Phago-Mixotrophic Mode of Nutrition.</title>
        <authorList>
            <person name="Burns J.A."/>
            <person name="Paasch A."/>
            <person name="Narechania A."/>
            <person name="Kim E."/>
        </authorList>
    </citation>
    <scope>NUCLEOTIDE SEQUENCE [LARGE SCALE GENOMIC DNA]</scope>
    <source>
        <strain evidence="15 16">PLY_AMNH</strain>
    </source>
</reference>
<dbReference type="PANTHER" id="PTHR24353">
    <property type="entry name" value="CYCLIC NUCLEOTIDE-DEPENDENT PROTEIN KINASE"/>
    <property type="match status" value="1"/>
</dbReference>
<dbReference type="InterPro" id="IPR000595">
    <property type="entry name" value="cNMP-bd_dom"/>
</dbReference>
<dbReference type="Gene3D" id="1.10.510.10">
    <property type="entry name" value="Transferase(Phosphotransferase) domain 1"/>
    <property type="match status" value="1"/>
</dbReference>
<dbReference type="CDD" id="cd00038">
    <property type="entry name" value="CAP_ED"/>
    <property type="match status" value="2"/>
</dbReference>
<dbReference type="PANTHER" id="PTHR24353:SF37">
    <property type="entry name" value="CAMP-DEPENDENT PROTEIN KINASE CATALYTIC SUBUNIT PRKX"/>
    <property type="match status" value="1"/>
</dbReference>
<keyword evidence="16" id="KW-1185">Reference proteome</keyword>
<feature type="domain" description="Protein kinase" evidence="13">
    <location>
        <begin position="503"/>
        <end position="760"/>
    </location>
</feature>
<dbReference type="InterPro" id="IPR014710">
    <property type="entry name" value="RmlC-like_jellyroll"/>
</dbReference>
<dbReference type="Pfam" id="PF00027">
    <property type="entry name" value="cNMP_binding"/>
    <property type="match status" value="2"/>
</dbReference>
<keyword evidence="2" id="KW-0723">Serine/threonine-protein kinase</keyword>
<sequence>MPASNDVSQPGDLHRSFEERMRLSAQRLGSPNSLSKDGSPALDDRQATFPPHSPRSLASEESKAEFKRQDKRRQLIYGRTNPALFSSSSESTTASCERILPDDGGPPARRANDAANVIADACESVLIFQGLHYKDRTALYSNLYELTFEEDETIIRQGGAGRNMYIVVEGYPIVCEQSPDDNAEVQVHQRLAPGDTFGEAALVYGCPHSFSVCVPENSRIKVWALSRRTFRTLVSNATFERRKLLADVLVDVPPFNGLCDYTRMSLSHMFVSKHYESGEVIMGEGVPLRCHVIVKGQASAYCPDGSSELIGPNSYFGEEDLILDRSGVRPTTVVAYCSTETWSIDLCSFRRVLEHTPLTISELRLFSRFRHLGLPSRPPSASDSRKMNALKKIHSAPDIQNMADLTRRFGFKGLSPSHHVLPGSTSETGEKLNKSALMRGGKLPGFPDVPKEARGADDSIQSRLQKKVSGGLKHARNYLSMGNVQNATQTKPSLMRKLTLRHFGFLKEIGMGLTCKAYLCVMGNTNKHVVVKKMNKAKLIKLKQVQNVIRERDLLCKFNCPFILSCLGYFSDDEHLYVVLDFMRGGDLFQMLNRVTKLPSRVARFYAAQILLALEYIHNQGYIYRDLKPENILISETGDVLLSDLGFCKELKDGDRKYTTCGTTDYMAPEVLLCQGHNRAADLWAFGVLVYELLAGLPPFESDNDDDMINKCLAVDINFPDDFNLQARDLVKLLCKVDPGQRLGMDPINRMDDIKAHPFFIGVEWDDMSRMLVKPPDCKLIDLSGLHPMSVKSTAPSTPLTAEQEEMFSAF</sequence>
<evidence type="ECO:0000256" key="6">
    <source>
        <dbReference type="ARBA" id="ARBA00022741"/>
    </source>
</evidence>
<dbReference type="InterPro" id="IPR011009">
    <property type="entry name" value="Kinase-like_dom_sf"/>
</dbReference>
<evidence type="ECO:0000259" key="13">
    <source>
        <dbReference type="PROSITE" id="PS50011"/>
    </source>
</evidence>
<evidence type="ECO:0000313" key="15">
    <source>
        <dbReference type="EMBL" id="KAK3234735.1"/>
    </source>
</evidence>
<dbReference type="InterPro" id="IPR008271">
    <property type="entry name" value="Ser/Thr_kinase_AS"/>
</dbReference>
<dbReference type="PROSITE" id="PS50011">
    <property type="entry name" value="PROTEIN_KINASE_DOM"/>
    <property type="match status" value="1"/>
</dbReference>
<keyword evidence="6" id="KW-0547">Nucleotide-binding</keyword>
<evidence type="ECO:0000256" key="5">
    <source>
        <dbReference type="ARBA" id="ARBA00022679"/>
    </source>
</evidence>
<dbReference type="GO" id="GO:0030553">
    <property type="term" value="F:cGMP binding"/>
    <property type="evidence" value="ECO:0007669"/>
    <property type="project" value="UniProtKB-KW"/>
</dbReference>
<dbReference type="GO" id="GO:0005952">
    <property type="term" value="C:cAMP-dependent protein kinase complex"/>
    <property type="evidence" value="ECO:0007669"/>
    <property type="project" value="TreeGrafter"/>
</dbReference>
<dbReference type="FunFam" id="1.10.510.10:FF:000048">
    <property type="entry name" value="Protein kinase C"/>
    <property type="match status" value="1"/>
</dbReference>
<feature type="compositionally biased region" description="Basic and acidic residues" evidence="12">
    <location>
        <begin position="12"/>
        <end position="22"/>
    </location>
</feature>
<keyword evidence="7" id="KW-0418">Kinase</keyword>